<feature type="non-terminal residue" evidence="10">
    <location>
        <position position="1"/>
    </location>
</feature>
<comment type="caution">
    <text evidence="10">The sequence shown here is derived from an EMBL/GenBank/DDBJ whole genome shotgun (WGS) entry which is preliminary data.</text>
</comment>
<reference evidence="10" key="1">
    <citation type="journal article" date="2021" name="Cell">
        <title>Tracing the genetic footprints of vertebrate landing in non-teleost ray-finned fishes.</title>
        <authorList>
            <person name="Bi X."/>
            <person name="Wang K."/>
            <person name="Yang L."/>
            <person name="Pan H."/>
            <person name="Jiang H."/>
            <person name="Wei Q."/>
            <person name="Fang M."/>
            <person name="Yu H."/>
            <person name="Zhu C."/>
            <person name="Cai Y."/>
            <person name="He Y."/>
            <person name="Gan X."/>
            <person name="Zeng H."/>
            <person name="Yu D."/>
            <person name="Zhu Y."/>
            <person name="Jiang H."/>
            <person name="Qiu Q."/>
            <person name="Yang H."/>
            <person name="Zhang Y.E."/>
            <person name="Wang W."/>
            <person name="Zhu M."/>
            <person name="He S."/>
            <person name="Zhang G."/>
        </authorList>
    </citation>
    <scope>NUCLEOTIDE SEQUENCE</scope>
    <source>
        <strain evidence="10">Bchr_001</strain>
    </source>
</reference>
<feature type="non-terminal residue" evidence="10">
    <location>
        <position position="468"/>
    </location>
</feature>
<evidence type="ECO:0000259" key="8">
    <source>
        <dbReference type="Pfam" id="PF05827"/>
    </source>
</evidence>
<dbReference type="InterPro" id="IPR008388">
    <property type="entry name" value="Ac45_acc_su"/>
</dbReference>
<dbReference type="PANTHER" id="PTHR12471:SF2">
    <property type="entry name" value="V-TYPE PROTON ATPASE SUBUNIT S1"/>
    <property type="match status" value="1"/>
</dbReference>
<feature type="chain" id="PRO_5046857602" evidence="7">
    <location>
        <begin position="28"/>
        <end position="468"/>
    </location>
</feature>
<dbReference type="InterPro" id="IPR046755">
    <property type="entry name" value="VAS1_LD"/>
</dbReference>
<dbReference type="PROSITE" id="PS51257">
    <property type="entry name" value="PROKAR_LIPOPROTEIN"/>
    <property type="match status" value="1"/>
</dbReference>
<keyword evidence="3 6" id="KW-0812">Transmembrane</keyword>
<feature type="domain" description="V-type proton ATPase subunit S1/VOA1 transmembrane" evidence="9">
    <location>
        <begin position="418"/>
        <end position="456"/>
    </location>
</feature>
<keyword evidence="7" id="KW-0732">Signal</keyword>
<evidence type="ECO:0000256" key="6">
    <source>
        <dbReference type="SAM" id="Phobius"/>
    </source>
</evidence>
<feature type="domain" description="V-type proton ATPase subunit S1 luminal" evidence="8">
    <location>
        <begin position="253"/>
        <end position="403"/>
    </location>
</feature>
<dbReference type="PANTHER" id="PTHR12471">
    <property type="entry name" value="VACUOLAR ATP SYNTHASE SUBUNIT S1"/>
    <property type="match status" value="1"/>
</dbReference>
<evidence type="ECO:0000259" key="9">
    <source>
        <dbReference type="Pfam" id="PF20520"/>
    </source>
</evidence>
<dbReference type="Proteomes" id="UP001166052">
    <property type="component" value="Unassembled WGS sequence"/>
</dbReference>
<dbReference type="Gene3D" id="2.40.160.110">
    <property type="match status" value="1"/>
</dbReference>
<evidence type="ECO:0000256" key="7">
    <source>
        <dbReference type="SAM" id="SignalP"/>
    </source>
</evidence>
<keyword evidence="11" id="KW-1185">Reference proteome</keyword>
<accession>A0ABS2Z6F8</accession>
<dbReference type="EMBL" id="JAAWVN010022766">
    <property type="protein sequence ID" value="MBN3293713.1"/>
    <property type="molecule type" value="Genomic_DNA"/>
</dbReference>
<name>A0ABS2Z6F8_POLSE</name>
<sequence length="468" mass="51721">MAKMELGCHLGMGLFSLLFGLFGLSCCTDQVPVLIWSTESSLWQSQDTPSVGHVVSGSQLLSYLNCAFNNGPHSVLLFLQDKLSLDDFTVYGGAFGNQQDNAFPNLENALESALSTLVLPSVDWQASSALPALLQEKLATSPLYIEPSTLSQLRLNETIASLLVLRLPYSTSMHLMSARDVLHGNDDVIGQVLNIMKSQTVPYTAIFTAPRPSRVIREVSLAFENIGRSLLQAPVKPTPAPYPPVMFNRTSSEPCILLWAKGLNLTYNENTPSEARLDLTNRTFGSGASVSLDGSSCNQSLARLVLNYGNIANFSRFKLTFVMSSSYSEVSAREWFKLQYVEIDYNGTVATFNGSEQIYAPRNYSFHCESITSKWNPLLVPFNNTNPATQWTFSFSEFQIQGFNVTGVNFSYASDCATFFTPGIWMGLVTTLLMTLILTYGLHMIMHLKTMDRFDDPKGPSISVPQNE</sequence>
<comment type="similarity">
    <text evidence="2">Belongs to the vacuolar ATPase subunit S1 family.</text>
</comment>
<evidence type="ECO:0000256" key="5">
    <source>
        <dbReference type="ARBA" id="ARBA00023136"/>
    </source>
</evidence>
<evidence type="ECO:0000256" key="2">
    <source>
        <dbReference type="ARBA" id="ARBA00009037"/>
    </source>
</evidence>
<gene>
    <name evidence="10" type="primary">Atp6ap1_0</name>
    <name evidence="10" type="ORF">GTO92_0004416</name>
</gene>
<evidence type="ECO:0000256" key="1">
    <source>
        <dbReference type="ARBA" id="ARBA00004167"/>
    </source>
</evidence>
<dbReference type="Pfam" id="PF05827">
    <property type="entry name" value="VAS1_LD"/>
    <property type="match status" value="1"/>
</dbReference>
<feature type="signal peptide" evidence="7">
    <location>
        <begin position="1"/>
        <end position="27"/>
    </location>
</feature>
<dbReference type="InterPro" id="IPR046756">
    <property type="entry name" value="VAS1/VOA1_TM"/>
</dbReference>
<feature type="transmembrane region" description="Helical" evidence="6">
    <location>
        <begin position="424"/>
        <end position="443"/>
    </location>
</feature>
<proteinExistence type="inferred from homology"/>
<evidence type="ECO:0000256" key="3">
    <source>
        <dbReference type="ARBA" id="ARBA00022692"/>
    </source>
</evidence>
<keyword evidence="5 6" id="KW-0472">Membrane</keyword>
<comment type="subcellular location">
    <subcellularLocation>
        <location evidence="1">Membrane</location>
        <topology evidence="1">Single-pass membrane protein</topology>
    </subcellularLocation>
</comment>
<protein>
    <submittedName>
        <fullName evidence="10">VAS1 ATPase</fullName>
    </submittedName>
</protein>
<organism evidence="10 11">
    <name type="scientific">Polypterus senegalus</name>
    <name type="common">Senegal bichir</name>
    <dbReference type="NCBI Taxonomy" id="55291"/>
    <lineage>
        <taxon>Eukaryota</taxon>
        <taxon>Metazoa</taxon>
        <taxon>Chordata</taxon>
        <taxon>Craniata</taxon>
        <taxon>Vertebrata</taxon>
        <taxon>Euteleostomi</taxon>
        <taxon>Actinopterygii</taxon>
        <taxon>Polypteriformes</taxon>
        <taxon>Polypteridae</taxon>
        <taxon>Polypterus</taxon>
    </lineage>
</organism>
<evidence type="ECO:0000313" key="10">
    <source>
        <dbReference type="EMBL" id="MBN3293713.1"/>
    </source>
</evidence>
<evidence type="ECO:0000256" key="4">
    <source>
        <dbReference type="ARBA" id="ARBA00022989"/>
    </source>
</evidence>
<dbReference type="Pfam" id="PF20520">
    <property type="entry name" value="Ac45-VOA1_TM"/>
    <property type="match status" value="1"/>
</dbReference>
<keyword evidence="4 6" id="KW-1133">Transmembrane helix</keyword>
<evidence type="ECO:0000313" key="11">
    <source>
        <dbReference type="Proteomes" id="UP001166052"/>
    </source>
</evidence>